<dbReference type="GO" id="GO:0061710">
    <property type="term" value="F:L-threonylcarbamoyladenylate synthase"/>
    <property type="evidence" value="ECO:0007669"/>
    <property type="project" value="UniProtKB-EC"/>
</dbReference>
<dbReference type="EMBL" id="JAMQKC010000004">
    <property type="protein sequence ID" value="MDC3416747.1"/>
    <property type="molecule type" value="Genomic_DNA"/>
</dbReference>
<dbReference type="Pfam" id="PF03481">
    <property type="entry name" value="Sua5_C"/>
    <property type="match status" value="1"/>
</dbReference>
<dbReference type="Gene3D" id="3.90.870.10">
    <property type="entry name" value="DHBP synthase"/>
    <property type="match status" value="1"/>
</dbReference>
<feature type="binding site" evidence="14">
    <location>
        <position position="71"/>
    </location>
    <ligand>
        <name>L-threonine</name>
        <dbReference type="ChEBI" id="CHEBI:57926"/>
    </ligand>
</feature>
<dbReference type="SUPFAM" id="SSF55821">
    <property type="entry name" value="YrdC/RibB"/>
    <property type="match status" value="1"/>
</dbReference>
<accession>A0A9X3WBQ9</accession>
<dbReference type="InterPro" id="IPR005145">
    <property type="entry name" value="Sua5_C"/>
</dbReference>
<comment type="function">
    <text evidence="13">Required for the formation of a threonylcarbamoyl group on adenosine at position 37 (t(6)A37) in tRNAs that read codons beginning with adenine.</text>
</comment>
<dbReference type="EC" id="2.7.7.87" evidence="3 13"/>
<feature type="binding site" evidence="14">
    <location>
        <position position="185"/>
    </location>
    <ligand>
        <name>L-threonine</name>
        <dbReference type="ChEBI" id="CHEBI:57926"/>
    </ligand>
</feature>
<feature type="binding site" evidence="14">
    <location>
        <position position="125"/>
    </location>
    <ligand>
        <name>L-threonine</name>
        <dbReference type="ChEBI" id="CHEBI:57926"/>
    </ligand>
</feature>
<dbReference type="InterPro" id="IPR010923">
    <property type="entry name" value="T(6)A37_SUA5"/>
</dbReference>
<feature type="binding site" evidence="14">
    <location>
        <position position="199"/>
    </location>
    <ligand>
        <name>ATP</name>
        <dbReference type="ChEBI" id="CHEBI:30616"/>
    </ligand>
</feature>
<keyword evidence="6 13" id="KW-0808">Transferase</keyword>
<dbReference type="GO" id="GO:0005737">
    <property type="term" value="C:cytoplasm"/>
    <property type="evidence" value="ECO:0007669"/>
    <property type="project" value="UniProtKB-SubCell"/>
</dbReference>
<evidence type="ECO:0000256" key="7">
    <source>
        <dbReference type="ARBA" id="ARBA00022694"/>
    </source>
</evidence>
<comment type="caution">
    <text evidence="16">The sequence shown here is derived from an EMBL/GenBank/DDBJ whole genome shotgun (WGS) entry which is preliminary data.</text>
</comment>
<dbReference type="FunFam" id="3.90.870.10:FF:000008">
    <property type="entry name" value="Threonylcarbamoyl-AMP synthase"/>
    <property type="match status" value="1"/>
</dbReference>
<dbReference type="PANTHER" id="PTHR17490:SF16">
    <property type="entry name" value="THREONYLCARBAMOYL-AMP SYNTHASE"/>
    <property type="match status" value="1"/>
</dbReference>
<feature type="binding site" evidence="14">
    <location>
        <position position="238"/>
    </location>
    <ligand>
        <name>ATP</name>
        <dbReference type="ChEBI" id="CHEBI:30616"/>
    </ligand>
</feature>
<dbReference type="Gene3D" id="3.40.50.11030">
    <property type="entry name" value="Threonylcarbamoyl-AMP synthase, C-terminal domain"/>
    <property type="match status" value="1"/>
</dbReference>
<comment type="catalytic activity">
    <reaction evidence="12 13">
        <text>L-threonine + hydrogencarbonate + ATP = L-threonylcarbamoyladenylate + diphosphate + H2O</text>
        <dbReference type="Rhea" id="RHEA:36407"/>
        <dbReference type="ChEBI" id="CHEBI:15377"/>
        <dbReference type="ChEBI" id="CHEBI:17544"/>
        <dbReference type="ChEBI" id="CHEBI:30616"/>
        <dbReference type="ChEBI" id="CHEBI:33019"/>
        <dbReference type="ChEBI" id="CHEBI:57926"/>
        <dbReference type="ChEBI" id="CHEBI:73682"/>
        <dbReference type="EC" id="2.7.7.87"/>
    </reaction>
</comment>
<dbReference type="Proteomes" id="UP001145069">
    <property type="component" value="Unassembled WGS sequence"/>
</dbReference>
<evidence type="ECO:0000256" key="5">
    <source>
        <dbReference type="ARBA" id="ARBA00022490"/>
    </source>
</evidence>
<dbReference type="RefSeq" id="WP_272445759.1">
    <property type="nucleotide sequence ID" value="NZ_JAMQKC010000004.1"/>
</dbReference>
<reference evidence="16" key="1">
    <citation type="submission" date="2022-06" db="EMBL/GenBank/DDBJ databases">
        <title>Aquibacillus sp. a new bacterium isolated from soil saline samples.</title>
        <authorList>
            <person name="Galisteo C."/>
            <person name="De La Haba R."/>
            <person name="Sanchez-Porro C."/>
            <person name="Ventosa A."/>
        </authorList>
    </citation>
    <scope>NUCLEOTIDE SEQUENCE</scope>
    <source>
        <strain evidence="16">3ASR75-54</strain>
    </source>
</reference>
<keyword evidence="10 13" id="KW-0067">ATP-binding</keyword>
<dbReference type="Pfam" id="PF01300">
    <property type="entry name" value="Sua5_yciO_yrdC"/>
    <property type="match status" value="1"/>
</dbReference>
<feature type="binding site" evidence="14">
    <location>
        <position position="155"/>
    </location>
    <ligand>
        <name>ATP</name>
        <dbReference type="ChEBI" id="CHEBI:30616"/>
    </ligand>
</feature>
<evidence type="ECO:0000256" key="6">
    <source>
        <dbReference type="ARBA" id="ARBA00022679"/>
    </source>
</evidence>
<evidence type="ECO:0000256" key="13">
    <source>
        <dbReference type="PIRNR" id="PIRNR004930"/>
    </source>
</evidence>
<dbReference type="InterPro" id="IPR017945">
    <property type="entry name" value="DHBP_synth_RibB-like_a/b_dom"/>
</dbReference>
<dbReference type="FunFam" id="3.40.50.11030:FF:000001">
    <property type="entry name" value="Threonylcarbamoyl-AMP synthase"/>
    <property type="match status" value="1"/>
</dbReference>
<evidence type="ECO:0000259" key="15">
    <source>
        <dbReference type="PROSITE" id="PS51163"/>
    </source>
</evidence>
<evidence type="ECO:0000256" key="12">
    <source>
        <dbReference type="ARBA" id="ARBA00048366"/>
    </source>
</evidence>
<feature type="binding site" evidence="14">
    <location>
        <position position="39"/>
    </location>
    <ligand>
        <name>L-threonine</name>
        <dbReference type="ChEBI" id="CHEBI:57926"/>
    </ligand>
</feature>
<keyword evidence="8 13" id="KW-0548">Nucleotidyltransferase</keyword>
<proteinExistence type="inferred from homology"/>
<name>A0A9X3WBQ9_9BACI</name>
<evidence type="ECO:0000256" key="2">
    <source>
        <dbReference type="ARBA" id="ARBA00007663"/>
    </source>
</evidence>
<keyword evidence="17" id="KW-1185">Reference proteome</keyword>
<feature type="binding site" evidence="14">
    <location>
        <position position="147"/>
    </location>
    <ligand>
        <name>ATP</name>
        <dbReference type="ChEBI" id="CHEBI:30616"/>
    </ligand>
</feature>
<sequence length="346" mass="37266">METKWWKIDENQLDKKEAALNQAANLLHNEEVVAFPTETVYGLGADATKEAAVAKIFVAKGRQKDNPLIVHVASIEQINDYVTEIPEVAKRLLAAFAPGPITVILPSNGTIAANVTAGLSTVAFRIPDHPVAKQLLTVSQLPLAAPSANKSGKPSPTKAEHVIHDLDGKIAGVVDGGATGVGLESTVVDCTSELPVILRPGGITLEQLRTVVDNIIVDQALVKQVDQPKAPGMKYNHYEPDAPLWLVAGDTTFFQAQINQLEQAGQKVGVMCSTELSTQLTARLLIPCGSKEMLAEVAVNLYDTLRFFNKEKVDVILCEMFPEVGVGQAIMNRLEKAATKVVHQQN</sequence>
<protein>
    <recommendedName>
        <fullName evidence="4 13">Threonylcarbamoyl-AMP synthase</fullName>
        <shortName evidence="13">TC-AMP synthase</shortName>
        <ecNumber evidence="3 13">2.7.7.87</ecNumber>
    </recommendedName>
    <alternativeName>
        <fullName evidence="11 13">L-threonylcarbamoyladenylate synthase</fullName>
    </alternativeName>
</protein>
<dbReference type="AlphaFoldDB" id="A0A9X3WBQ9"/>
<dbReference type="NCBIfam" id="TIGR00057">
    <property type="entry name" value="L-threonylcarbamoyladenylate synthase"/>
    <property type="match status" value="1"/>
</dbReference>
<evidence type="ECO:0000256" key="1">
    <source>
        <dbReference type="ARBA" id="ARBA00004496"/>
    </source>
</evidence>
<dbReference type="GO" id="GO:0006450">
    <property type="term" value="P:regulation of translational fidelity"/>
    <property type="evidence" value="ECO:0007669"/>
    <property type="project" value="TreeGrafter"/>
</dbReference>
<evidence type="ECO:0000313" key="16">
    <source>
        <dbReference type="EMBL" id="MDC3416747.1"/>
    </source>
</evidence>
<evidence type="ECO:0000256" key="11">
    <source>
        <dbReference type="ARBA" id="ARBA00029774"/>
    </source>
</evidence>
<feature type="binding site" evidence="14">
    <location>
        <position position="121"/>
    </location>
    <ligand>
        <name>ATP</name>
        <dbReference type="ChEBI" id="CHEBI:30616"/>
    </ligand>
</feature>
<evidence type="ECO:0000256" key="3">
    <source>
        <dbReference type="ARBA" id="ARBA00012584"/>
    </source>
</evidence>
<dbReference type="InterPro" id="IPR006070">
    <property type="entry name" value="Sua5-like_dom"/>
</dbReference>
<evidence type="ECO:0000256" key="9">
    <source>
        <dbReference type="ARBA" id="ARBA00022741"/>
    </source>
</evidence>
<keyword evidence="7 13" id="KW-0819">tRNA processing</keyword>
<feature type="binding site" evidence="14">
    <location>
        <position position="66"/>
    </location>
    <ligand>
        <name>ATP</name>
        <dbReference type="ChEBI" id="CHEBI:30616"/>
    </ligand>
</feature>
<dbReference type="PANTHER" id="PTHR17490">
    <property type="entry name" value="SUA5"/>
    <property type="match status" value="1"/>
</dbReference>
<dbReference type="InterPro" id="IPR038385">
    <property type="entry name" value="Sua5/YwlC_C"/>
</dbReference>
<feature type="binding site" evidence="14">
    <location>
        <position position="62"/>
    </location>
    <ligand>
        <name>ATP</name>
        <dbReference type="ChEBI" id="CHEBI:30616"/>
    </ligand>
</feature>
<feature type="domain" description="YrdC-like" evidence="15">
    <location>
        <begin position="17"/>
        <end position="203"/>
    </location>
</feature>
<evidence type="ECO:0000256" key="10">
    <source>
        <dbReference type="ARBA" id="ARBA00022840"/>
    </source>
</evidence>
<keyword evidence="5 13" id="KW-0963">Cytoplasm</keyword>
<dbReference type="GO" id="GO:0000049">
    <property type="term" value="F:tRNA binding"/>
    <property type="evidence" value="ECO:0007669"/>
    <property type="project" value="TreeGrafter"/>
</dbReference>
<evidence type="ECO:0000256" key="4">
    <source>
        <dbReference type="ARBA" id="ARBA00015492"/>
    </source>
</evidence>
<gene>
    <name evidence="16" type="ORF">NC799_07425</name>
</gene>
<dbReference type="InterPro" id="IPR050156">
    <property type="entry name" value="TC-AMP_synthase_SUA5"/>
</dbReference>
<dbReference type="GO" id="GO:0003725">
    <property type="term" value="F:double-stranded RNA binding"/>
    <property type="evidence" value="ECO:0007669"/>
    <property type="project" value="UniProtKB-UniRule"/>
</dbReference>
<dbReference type="GO" id="GO:0005524">
    <property type="term" value="F:ATP binding"/>
    <property type="evidence" value="ECO:0007669"/>
    <property type="project" value="UniProtKB-UniRule"/>
</dbReference>
<dbReference type="GO" id="GO:0008033">
    <property type="term" value="P:tRNA processing"/>
    <property type="evidence" value="ECO:0007669"/>
    <property type="project" value="UniProtKB-KW"/>
</dbReference>
<comment type="subcellular location">
    <subcellularLocation>
        <location evidence="1 13">Cytoplasm</location>
    </subcellularLocation>
</comment>
<evidence type="ECO:0000313" key="17">
    <source>
        <dbReference type="Proteomes" id="UP001145069"/>
    </source>
</evidence>
<dbReference type="PIRSF" id="PIRSF004930">
    <property type="entry name" value="Tln_factor_SUA5"/>
    <property type="match status" value="1"/>
</dbReference>
<dbReference type="PROSITE" id="PS51163">
    <property type="entry name" value="YRDC"/>
    <property type="match status" value="1"/>
</dbReference>
<comment type="similarity">
    <text evidence="2 13">Belongs to the SUA5 family.</text>
</comment>
<organism evidence="16 17">
    <name type="scientific">Aquibacillus salsiterrae</name>
    <dbReference type="NCBI Taxonomy" id="2950439"/>
    <lineage>
        <taxon>Bacteria</taxon>
        <taxon>Bacillati</taxon>
        <taxon>Bacillota</taxon>
        <taxon>Bacilli</taxon>
        <taxon>Bacillales</taxon>
        <taxon>Bacillaceae</taxon>
        <taxon>Aquibacillus</taxon>
    </lineage>
</organism>
<evidence type="ECO:0000256" key="14">
    <source>
        <dbReference type="PIRSR" id="PIRSR004930-1"/>
    </source>
</evidence>
<evidence type="ECO:0000256" key="8">
    <source>
        <dbReference type="ARBA" id="ARBA00022695"/>
    </source>
</evidence>
<keyword evidence="9 13" id="KW-0547">Nucleotide-binding</keyword>
<feature type="binding site" evidence="14">
    <location>
        <position position="145"/>
    </location>
    <ligand>
        <name>L-threonine</name>
        <dbReference type="ChEBI" id="CHEBI:57926"/>
    </ligand>
</feature>